<dbReference type="InterPro" id="IPR036250">
    <property type="entry name" value="AcylCo_DH-like_C"/>
</dbReference>
<name>A0A1M4EAH6_9ACTN</name>
<dbReference type="SUPFAM" id="SSF47203">
    <property type="entry name" value="Acyl-CoA dehydrogenase C-terminal domain-like"/>
    <property type="match status" value="1"/>
</dbReference>
<evidence type="ECO:0000256" key="3">
    <source>
        <dbReference type="ARBA" id="ARBA00022630"/>
    </source>
</evidence>
<dbReference type="PANTHER" id="PTHR43884:SF12">
    <property type="entry name" value="ISOVALERYL-COA DEHYDROGENASE, MITOCHONDRIAL-RELATED"/>
    <property type="match status" value="1"/>
</dbReference>
<comment type="cofactor">
    <cofactor evidence="1 5">
        <name>FAD</name>
        <dbReference type="ChEBI" id="CHEBI:57692"/>
    </cofactor>
</comment>
<dbReference type="Gene3D" id="1.20.140.10">
    <property type="entry name" value="Butyryl-CoA Dehydrogenase, subunit A, domain 3"/>
    <property type="match status" value="1"/>
</dbReference>
<evidence type="ECO:0000256" key="4">
    <source>
        <dbReference type="ARBA" id="ARBA00022827"/>
    </source>
</evidence>
<dbReference type="GO" id="GO:0016937">
    <property type="term" value="F:short-chain fatty acyl-CoA dehydrogenase activity"/>
    <property type="evidence" value="ECO:0007669"/>
    <property type="project" value="UniProtKB-EC"/>
</dbReference>
<evidence type="ECO:0000256" key="5">
    <source>
        <dbReference type="RuleBase" id="RU362125"/>
    </source>
</evidence>
<dbReference type="AlphaFoldDB" id="A0A1M4EAH6"/>
<evidence type="ECO:0000259" key="8">
    <source>
        <dbReference type="Pfam" id="PF02771"/>
    </source>
</evidence>
<dbReference type="InterPro" id="IPR006089">
    <property type="entry name" value="Acyl-CoA_DH_CS"/>
</dbReference>
<comment type="similarity">
    <text evidence="2 5">Belongs to the acyl-CoA dehydrogenase family.</text>
</comment>
<gene>
    <name evidence="9" type="ORF">BN4615_P5322</name>
</gene>
<organism evidence="9">
    <name type="scientific">Nonomuraea gerenzanensis</name>
    <dbReference type="NCBI Taxonomy" id="93944"/>
    <lineage>
        <taxon>Bacteria</taxon>
        <taxon>Bacillati</taxon>
        <taxon>Actinomycetota</taxon>
        <taxon>Actinomycetes</taxon>
        <taxon>Streptosporangiales</taxon>
        <taxon>Streptosporangiaceae</taxon>
        <taxon>Nonomuraea</taxon>
    </lineage>
</organism>
<dbReference type="Gene3D" id="2.40.110.10">
    <property type="entry name" value="Butyryl-CoA Dehydrogenase, subunit A, domain 2"/>
    <property type="match status" value="1"/>
</dbReference>
<dbReference type="GO" id="GO:0050660">
    <property type="term" value="F:flavin adenine dinucleotide binding"/>
    <property type="evidence" value="ECO:0007669"/>
    <property type="project" value="InterPro"/>
</dbReference>
<dbReference type="Pfam" id="PF02771">
    <property type="entry name" value="Acyl-CoA_dh_N"/>
    <property type="match status" value="1"/>
</dbReference>
<feature type="domain" description="Acyl-CoA dehydrogenase/oxidase C-terminal" evidence="6">
    <location>
        <begin position="240"/>
        <end position="386"/>
    </location>
</feature>
<dbReference type="EC" id="1.3.8.1" evidence="9"/>
<dbReference type="InterPro" id="IPR046373">
    <property type="entry name" value="Acyl-CoA_Oxase/DH_mid-dom_sf"/>
</dbReference>
<evidence type="ECO:0000313" key="9">
    <source>
        <dbReference type="EMBL" id="SBO95806.1"/>
    </source>
</evidence>
<dbReference type="InterPro" id="IPR009100">
    <property type="entry name" value="AcylCoA_DH/oxidase_NM_dom_sf"/>
</dbReference>
<dbReference type="Gene3D" id="1.10.540.10">
    <property type="entry name" value="Acyl-CoA dehydrogenase/oxidase, N-terminal domain"/>
    <property type="match status" value="1"/>
</dbReference>
<keyword evidence="5 9" id="KW-0560">Oxidoreductase</keyword>
<reference evidence="9" key="1">
    <citation type="submission" date="2016-04" db="EMBL/GenBank/DDBJ databases">
        <authorList>
            <person name="Evans L.H."/>
            <person name="Alamgir A."/>
            <person name="Owens N."/>
            <person name="Weber N.D."/>
            <person name="Virtaneva K."/>
            <person name="Barbian K."/>
            <person name="Babar A."/>
            <person name="Rosenke K."/>
        </authorList>
    </citation>
    <scope>NUCLEOTIDE SEQUENCE</scope>
    <source>
        <strain evidence="9">Nono1</strain>
    </source>
</reference>
<accession>A0A1M4EAH6</accession>
<sequence length="393" mass="42533">MYEWSQAHHELRAEFAPWYEVLSEGHLDADNDPGSDTDSDGGSPIRKWEQVRASGLLRLPFHTEWGGRGLDLLSTMYVLEGLGEGCRDGGLCFSICTQLVSAGIPLQRFGGPELKARYLPGICDGSTITAHAITDPRGGSDVLGMGMTAKPDGDDHWILDGDKVFVTNGPVADLIVVYALTDASLGPFGLTAFLVERGTEGLLAGPDLPKLGLRSSPLGELSLRNCRIPAANVLGRPGLGFAVLDHVMRWEILCSFIVQAGAMRHRLDRCVAHATQRRQFGRPIGSFQMIADQIVEMKIGVENSRRWLYDAAEGVVRGRDVTTDVAIAKVVTSEANVRSALAAVQIFGGRGYLAETGLEKDLRDAVGGTIYSGTTQMQRIRIARMLGLKESQT</sequence>
<dbReference type="RefSeq" id="WP_225275152.1">
    <property type="nucleotide sequence ID" value="NZ_CP084058.1"/>
</dbReference>
<dbReference type="EMBL" id="LT559118">
    <property type="protein sequence ID" value="SBO95806.1"/>
    <property type="molecule type" value="Genomic_DNA"/>
</dbReference>
<dbReference type="SUPFAM" id="SSF56645">
    <property type="entry name" value="Acyl-CoA dehydrogenase NM domain-like"/>
    <property type="match status" value="1"/>
</dbReference>
<protein>
    <submittedName>
        <fullName evidence="9">Butyryl-CoA dehydrogenase</fullName>
        <ecNumber evidence="9">1.3.8.1</ecNumber>
    </submittedName>
</protein>
<keyword evidence="3 5" id="KW-0285">Flavoprotein</keyword>
<dbReference type="PROSITE" id="PS00073">
    <property type="entry name" value="ACYL_COA_DH_2"/>
    <property type="match status" value="1"/>
</dbReference>
<feature type="domain" description="Acyl-CoA oxidase/dehydrogenase middle" evidence="7">
    <location>
        <begin position="130"/>
        <end position="226"/>
    </location>
</feature>
<dbReference type="Pfam" id="PF00441">
    <property type="entry name" value="Acyl-CoA_dh_1"/>
    <property type="match status" value="1"/>
</dbReference>
<dbReference type="Pfam" id="PF02770">
    <property type="entry name" value="Acyl-CoA_dh_M"/>
    <property type="match status" value="1"/>
</dbReference>
<evidence type="ECO:0000259" key="7">
    <source>
        <dbReference type="Pfam" id="PF02770"/>
    </source>
</evidence>
<proteinExistence type="inferred from homology"/>
<evidence type="ECO:0000259" key="6">
    <source>
        <dbReference type="Pfam" id="PF00441"/>
    </source>
</evidence>
<evidence type="ECO:0000256" key="2">
    <source>
        <dbReference type="ARBA" id="ARBA00009347"/>
    </source>
</evidence>
<feature type="domain" description="Acyl-CoA dehydrogenase/oxidase N-terminal" evidence="8">
    <location>
        <begin position="38"/>
        <end position="125"/>
    </location>
</feature>
<keyword evidence="4 5" id="KW-0274">FAD</keyword>
<dbReference type="InterPro" id="IPR037069">
    <property type="entry name" value="AcylCoA_DH/ox_N_sf"/>
</dbReference>
<dbReference type="PANTHER" id="PTHR43884">
    <property type="entry name" value="ACYL-COA DEHYDROGENASE"/>
    <property type="match status" value="1"/>
</dbReference>
<dbReference type="InterPro" id="IPR009075">
    <property type="entry name" value="AcylCo_DH/oxidase_C"/>
</dbReference>
<evidence type="ECO:0000256" key="1">
    <source>
        <dbReference type="ARBA" id="ARBA00001974"/>
    </source>
</evidence>
<dbReference type="InterPro" id="IPR013786">
    <property type="entry name" value="AcylCoA_DH/ox_N"/>
</dbReference>
<dbReference type="InterPro" id="IPR006091">
    <property type="entry name" value="Acyl-CoA_Oxase/DH_mid-dom"/>
</dbReference>